<dbReference type="Pfam" id="PF12293">
    <property type="entry name" value="T4BSS_DotH_IcmK"/>
    <property type="match status" value="1"/>
</dbReference>
<accession>A0AAC9AEG8</accession>
<evidence type="ECO:0000313" key="2">
    <source>
        <dbReference type="Proteomes" id="UP000061468"/>
    </source>
</evidence>
<name>A0AAC9AEG8_9ALTE</name>
<organism evidence="1 2">
    <name type="scientific">Alteromonas mediterranea</name>
    <dbReference type="NCBI Taxonomy" id="314275"/>
    <lineage>
        <taxon>Bacteria</taxon>
        <taxon>Pseudomonadati</taxon>
        <taxon>Pseudomonadota</taxon>
        <taxon>Gammaproteobacteria</taxon>
        <taxon>Alteromonadales</taxon>
        <taxon>Alteromonadaceae</taxon>
        <taxon>Alteromonas/Salinimonas group</taxon>
        <taxon>Alteromonas</taxon>
    </lineage>
</organism>
<reference evidence="1 2" key="1">
    <citation type="submission" date="2015-12" db="EMBL/GenBank/DDBJ databases">
        <title>Intraspecies pangenome expansion in the marine bacterium Alteromonas.</title>
        <authorList>
            <person name="Lopez-Perez M."/>
            <person name="Rodriguez-Valera F."/>
        </authorList>
    </citation>
    <scope>NUCLEOTIDE SEQUENCE [LARGE SCALE GENOMIC DNA]</scope>
    <source>
        <strain evidence="1 2">UM8</strain>
        <plasmid evidence="1 2">pAMEDUM8_300</plasmid>
    </source>
</reference>
<proteinExistence type="predicted"/>
<dbReference type="Proteomes" id="UP000061468">
    <property type="component" value="Plasmid pAMEDUM8_300"/>
</dbReference>
<dbReference type="InterPro" id="IPR022073">
    <property type="entry name" value="T4BSS_DotH_IcmK"/>
</dbReference>
<gene>
    <name evidence="1" type="ORF">AV942_20650</name>
</gene>
<keyword evidence="1" id="KW-0614">Plasmid</keyword>
<evidence type="ECO:0000313" key="1">
    <source>
        <dbReference type="EMBL" id="AMJ80797.1"/>
    </source>
</evidence>
<sequence length="310" mass="34788">MKSLHVALLLTITSFTVEAQEKQQLPDDLIPYTDEAVETDLSEEELENLAFEIFLQRKFNMTPEQLRKFAEMKKQESEALKRKKPAIPIRTIDSIDLSPGAKPYVIHTTPGWDSHLSIIDASGKPWEIVYDSIGSSEEFTAEKLQTSNNNKIKITGNYRVGSTNLTVGLKGLDELITFELVADKNEYHASLTMQLPKLGPLSSETPLESHNAMMSNEPFMQEILQGGHSLSDDFEKLKTSNSRVNAWKKGEVLFLLTDLTVHGIDPISVRHGPGGFAAYEIAYLPSILFTNDNGTPISVYFQKDNSKYEY</sequence>
<geneLocation type="plasmid" evidence="1 2">
    <name>pAMEDUM8_300</name>
</geneLocation>
<dbReference type="RefSeq" id="WP_015068612.1">
    <property type="nucleotide sequence ID" value="NZ_CAKMLI010000007.1"/>
</dbReference>
<dbReference type="AlphaFoldDB" id="A0AAC9AEG8"/>
<protein>
    <submittedName>
        <fullName evidence="1">Uncharacterized protein</fullName>
    </submittedName>
</protein>
<dbReference type="EMBL" id="CP013929">
    <property type="protein sequence ID" value="AMJ80797.1"/>
    <property type="molecule type" value="Genomic_DNA"/>
</dbReference>